<dbReference type="AlphaFoldDB" id="Q885I5"/>
<organism evidence="2 3">
    <name type="scientific">Pseudomonas syringae pv. tomato (strain ATCC BAA-871 / DC3000)</name>
    <dbReference type="NCBI Taxonomy" id="223283"/>
    <lineage>
        <taxon>Bacteria</taxon>
        <taxon>Pseudomonadati</taxon>
        <taxon>Pseudomonadota</taxon>
        <taxon>Gammaproteobacteria</taxon>
        <taxon>Pseudomonadales</taxon>
        <taxon>Pseudomonadaceae</taxon>
        <taxon>Pseudomonas</taxon>
    </lineage>
</organism>
<keyword evidence="1" id="KW-0812">Transmembrane</keyword>
<dbReference type="InterPro" id="IPR049711">
    <property type="entry name" value="PA3371-like"/>
</dbReference>
<proteinExistence type="predicted"/>
<evidence type="ECO:0000256" key="1">
    <source>
        <dbReference type="SAM" id="Phobius"/>
    </source>
</evidence>
<evidence type="ECO:0000313" key="2">
    <source>
        <dbReference type="EMBL" id="AAO55367.1"/>
    </source>
</evidence>
<dbReference type="KEGG" id="pst:PSPTO_1848"/>
<keyword evidence="1" id="KW-1133">Transmembrane helix</keyword>
<dbReference type="NCBIfam" id="NF041882">
    <property type="entry name" value="PA3371_fam"/>
    <property type="match status" value="1"/>
</dbReference>
<reference evidence="2 3" key="1">
    <citation type="journal article" date="2003" name="Proc. Natl. Acad. Sci. U.S.A.">
        <title>The complete genome sequence of the Arabidopsis and tomato pathogen Pseudomonas syringae pv. tomato DC3000.</title>
        <authorList>
            <person name="Buell C.R."/>
            <person name="Joardar V."/>
            <person name="Lindeberg M."/>
            <person name="Selengut J."/>
            <person name="Paulsen I.T."/>
            <person name="Gwinn M.L."/>
            <person name="Dodson R.J."/>
            <person name="Deboy R.T."/>
            <person name="Durkin A.S."/>
            <person name="Kolonay J.F."/>
            <person name="Madupu R."/>
            <person name="Daugherty S."/>
            <person name="Brinkac L."/>
            <person name="Beanan M.J."/>
            <person name="Haft D.H."/>
            <person name="Nelson W.C."/>
            <person name="Davidsen T."/>
            <person name="Zafar N."/>
            <person name="Zhou L."/>
            <person name="Liu J."/>
            <person name="Yuan Q."/>
            <person name="Khouri H."/>
            <person name="Fedorova N."/>
            <person name="Tran B."/>
            <person name="Russell D."/>
            <person name="Berry K."/>
            <person name="Utterback T."/>
            <person name="Van Aken S.E."/>
            <person name="Feldblyum T.V."/>
            <person name="D'Ascenzo M."/>
            <person name="Deng W.L."/>
            <person name="Ramos A.R."/>
            <person name="Alfano J.R."/>
            <person name="Cartinhour S."/>
            <person name="Chatterjee A.K."/>
            <person name="Delaney T.P."/>
            <person name="Lazarowitz S.G."/>
            <person name="Martin G.B."/>
            <person name="Schneider D.J."/>
            <person name="Tang X."/>
            <person name="Bender C.L."/>
            <person name="White O."/>
            <person name="Fraser C.M."/>
            <person name="Collmer A."/>
        </authorList>
    </citation>
    <scope>NUCLEOTIDE SEQUENCE [LARGE SCALE GENOMIC DNA]</scope>
    <source>
        <strain evidence="3">ATCC BAA-871 / DC3000</strain>
    </source>
</reference>
<dbReference type="HOGENOM" id="CLU_198338_0_0_6"/>
<name>Q885I5_PSESM</name>
<feature type="transmembrane region" description="Helical" evidence="1">
    <location>
        <begin position="21"/>
        <end position="38"/>
    </location>
</feature>
<dbReference type="PATRIC" id="fig|223283.9.peg.1877"/>
<evidence type="ECO:0000313" key="3">
    <source>
        <dbReference type="Proteomes" id="UP000002515"/>
    </source>
</evidence>
<dbReference type="OrthoDB" id="7031296at2"/>
<dbReference type="Proteomes" id="UP000002515">
    <property type="component" value="Chromosome"/>
</dbReference>
<accession>Q885I5</accession>
<dbReference type="eggNOG" id="ENOG5030P7F">
    <property type="taxonomic scope" value="Bacteria"/>
</dbReference>
<keyword evidence="1" id="KW-0472">Membrane</keyword>
<sequence>MGFLRPFESPSYESVAMSKSALSFLVLAIMAVIVNLLLPVHAQALSIASNIAAGVFASLFVVALFLGRRFKFDPVLR</sequence>
<gene>
    <name evidence="2" type="ordered locus">PSPTO_1848</name>
</gene>
<feature type="transmembrane region" description="Helical" evidence="1">
    <location>
        <begin position="44"/>
        <end position="67"/>
    </location>
</feature>
<protein>
    <submittedName>
        <fullName evidence="2">Uncharacterized protein</fullName>
    </submittedName>
</protein>
<keyword evidence="3" id="KW-1185">Reference proteome</keyword>
<dbReference type="EMBL" id="AE016853">
    <property type="protein sequence ID" value="AAO55367.1"/>
    <property type="molecule type" value="Genomic_DNA"/>
</dbReference>